<accession>A0A183BUB3</accession>
<feature type="compositionally biased region" description="Low complexity" evidence="1">
    <location>
        <begin position="339"/>
        <end position="349"/>
    </location>
</feature>
<sequence length="362" mass="40084">MPAIRHARRSAPSFSTAKAPALQLSTPGLRSGAVCAASRSGAARVDYGGNEATTPIRSGHHHPANSGPKGHHCHDHGNRVQKGRANHRRPTGGFGSTIKRLCEEKEQDRARIANRKTALEALLALPDRETLNNFAALFDPDSVHYLGERLTRAKYDESAPTVQRQCKTAFYIARGEAGIYFCLYEWMAELKTRIWHLDPATNRNSRSDHAAKFPTTAELVEQVALTLPALGDWRKQQSTAKESALVVREQPRGKAKPWTADRWSNSSTTNDRRQAWRSNNISTGQHRNRRSPLSSSAVPRYPRHRLPQPIHSQHCPPPRLSDSKADFPTRATLKAPPLATTSERSTARAADNESNGEEEPTG</sequence>
<dbReference type="AlphaFoldDB" id="A0A183BUB3"/>
<dbReference type="WBParaSite" id="GPLIN_000419900">
    <property type="protein sequence ID" value="GPLIN_000419900"/>
    <property type="gene ID" value="GPLIN_000419900"/>
</dbReference>
<dbReference type="Proteomes" id="UP000050741">
    <property type="component" value="Unassembled WGS sequence"/>
</dbReference>
<feature type="region of interest" description="Disordered" evidence="1">
    <location>
        <begin position="238"/>
        <end position="362"/>
    </location>
</feature>
<evidence type="ECO:0000313" key="2">
    <source>
        <dbReference type="Proteomes" id="UP000050741"/>
    </source>
</evidence>
<name>A0A183BUB3_GLOPA</name>
<protein>
    <submittedName>
        <fullName evidence="3">DUF222 domain-containing protein</fullName>
    </submittedName>
</protein>
<reference evidence="2" key="1">
    <citation type="submission" date="2014-05" db="EMBL/GenBank/DDBJ databases">
        <title>The genome and life-stage specific transcriptomes of Globodera pallida elucidate key aspects of plant parasitism by a cyst nematode.</title>
        <authorList>
            <person name="Cotton J.A."/>
            <person name="Lilley C.J."/>
            <person name="Jones L.M."/>
            <person name="Kikuchi T."/>
            <person name="Reid A.J."/>
            <person name="Thorpe P."/>
            <person name="Tsai I.J."/>
            <person name="Beasley H."/>
            <person name="Blok V."/>
            <person name="Cock P.J.A."/>
            <person name="Van den Akker S.E."/>
            <person name="Holroyd N."/>
            <person name="Hunt M."/>
            <person name="Mantelin S."/>
            <person name="Naghra H."/>
            <person name="Pain A."/>
            <person name="Palomares-Rius J.E."/>
            <person name="Zarowiecki M."/>
            <person name="Berriman M."/>
            <person name="Jones J.T."/>
            <person name="Urwin P.E."/>
        </authorList>
    </citation>
    <scope>NUCLEOTIDE SEQUENCE [LARGE SCALE GENOMIC DNA]</scope>
    <source>
        <strain evidence="2">Lindley</strain>
    </source>
</reference>
<reference evidence="3" key="2">
    <citation type="submission" date="2016-06" db="UniProtKB">
        <authorList>
            <consortium name="WormBaseParasite"/>
        </authorList>
    </citation>
    <scope>IDENTIFICATION</scope>
</reference>
<feature type="compositionally biased region" description="Basic residues" evidence="1">
    <location>
        <begin position="58"/>
        <end position="90"/>
    </location>
</feature>
<keyword evidence="2" id="KW-1185">Reference proteome</keyword>
<proteinExistence type="predicted"/>
<feature type="region of interest" description="Disordered" evidence="1">
    <location>
        <begin position="45"/>
        <end position="100"/>
    </location>
</feature>
<evidence type="ECO:0000313" key="3">
    <source>
        <dbReference type="WBParaSite" id="GPLIN_000419900"/>
    </source>
</evidence>
<organism evidence="2 3">
    <name type="scientific">Globodera pallida</name>
    <name type="common">Potato cyst nematode worm</name>
    <name type="synonym">Heterodera pallida</name>
    <dbReference type="NCBI Taxonomy" id="36090"/>
    <lineage>
        <taxon>Eukaryota</taxon>
        <taxon>Metazoa</taxon>
        <taxon>Ecdysozoa</taxon>
        <taxon>Nematoda</taxon>
        <taxon>Chromadorea</taxon>
        <taxon>Rhabditida</taxon>
        <taxon>Tylenchina</taxon>
        <taxon>Tylenchomorpha</taxon>
        <taxon>Tylenchoidea</taxon>
        <taxon>Heteroderidae</taxon>
        <taxon>Heteroderinae</taxon>
        <taxon>Globodera</taxon>
    </lineage>
</organism>
<evidence type="ECO:0000256" key="1">
    <source>
        <dbReference type="SAM" id="MobiDB-lite"/>
    </source>
</evidence>
<feature type="compositionally biased region" description="Polar residues" evidence="1">
    <location>
        <begin position="276"/>
        <end position="297"/>
    </location>
</feature>